<dbReference type="Gene3D" id="1.10.10.60">
    <property type="entry name" value="Homeodomain-like"/>
    <property type="match status" value="1"/>
</dbReference>
<dbReference type="InterPro" id="IPR002078">
    <property type="entry name" value="Sigma_54_int"/>
</dbReference>
<dbReference type="Gene3D" id="3.30.450.20">
    <property type="entry name" value="PAS domain"/>
    <property type="match status" value="1"/>
</dbReference>
<organism evidence="8 9">
    <name type="scientific">Bacillus cereus HuB4-4</name>
    <dbReference type="NCBI Taxonomy" id="1053211"/>
    <lineage>
        <taxon>Bacteria</taxon>
        <taxon>Bacillati</taxon>
        <taxon>Bacillota</taxon>
        <taxon>Bacilli</taxon>
        <taxon>Bacillales</taxon>
        <taxon>Bacillaceae</taxon>
        <taxon>Bacillus</taxon>
        <taxon>Bacillus cereus group</taxon>
    </lineage>
</organism>
<evidence type="ECO:0000313" key="9">
    <source>
        <dbReference type="Proteomes" id="UP000014009"/>
    </source>
</evidence>
<keyword evidence="1" id="KW-0547">Nucleotide-binding</keyword>
<dbReference type="InterPro" id="IPR025944">
    <property type="entry name" value="Sigma_54_int_dom_CS"/>
</dbReference>
<keyword evidence="4" id="KW-0238">DNA-binding</keyword>
<dbReference type="SMART" id="SM00091">
    <property type="entry name" value="PAS"/>
    <property type="match status" value="1"/>
</dbReference>
<dbReference type="GO" id="GO:0005524">
    <property type="term" value="F:ATP binding"/>
    <property type="evidence" value="ECO:0007669"/>
    <property type="project" value="UniProtKB-KW"/>
</dbReference>
<sequence length="553" mass="63320">MAFSFPTIQEFLESILIDHTCSLNHIKQVNGRFYYLPSTTEEYNCAIIYVDDSFTALIDAFSYELAVIILNENDEPIFCITSQQMIPFLYKSYNELQSFYNTVIQTTDSSVTVIDSKECVRTWTDGAEKIFSVNHNEIIGQPITRFFDYKDLEILQSLHDGKNIVAQFHQPRPDLFVLINSNPVYCNDEIIGAVVSETDVTNQVALNEKLFNMSHEMHRLEQEVAKYKDESDPFLAMNGKSPVIQRTIQLARKVCSVKSTVLILGESGVGKEVFAKAIHEASEAAKAPFISINCGAIPEALFESELFGYERGAFSGANSKGKKGKIELAQGGTLFLDEIGEMPLDMQVKLLRVLQERKYYRVGGEKEINIDFRIIAATNRDLQEEMRKGTFREDLYYRLNVVSLHIPPLRERREDIIELTYSFLNDFSINYNRPIRDLPSSIMHELLHYNWPGNIRELRNVVERLVVFATDGIIKQEYLPFHTTETLDNHTAHSLLLSNNNTILSLQEEMDEHEKKVIERALRILNGNKLECAKQLGVTRATLYNRLKKLGLQ</sequence>
<evidence type="ECO:0000256" key="2">
    <source>
        <dbReference type="ARBA" id="ARBA00022840"/>
    </source>
</evidence>
<dbReference type="PROSITE" id="PS00688">
    <property type="entry name" value="SIGMA54_INTERACT_3"/>
    <property type="match status" value="1"/>
</dbReference>
<dbReference type="SUPFAM" id="SSF52540">
    <property type="entry name" value="P-loop containing nucleoside triphosphate hydrolases"/>
    <property type="match status" value="1"/>
</dbReference>
<dbReference type="PANTHER" id="PTHR32071:SF57">
    <property type="entry name" value="C4-DICARBOXYLATE TRANSPORT TRANSCRIPTIONAL REGULATORY PROTEIN DCTD"/>
    <property type="match status" value="1"/>
</dbReference>
<dbReference type="CDD" id="cd00009">
    <property type="entry name" value="AAA"/>
    <property type="match status" value="1"/>
</dbReference>
<dbReference type="PROSITE" id="PS00676">
    <property type="entry name" value="SIGMA54_INTERACT_2"/>
    <property type="match status" value="1"/>
</dbReference>
<evidence type="ECO:0000256" key="1">
    <source>
        <dbReference type="ARBA" id="ARBA00022741"/>
    </source>
</evidence>
<dbReference type="FunFam" id="3.40.50.300:FF:000006">
    <property type="entry name" value="DNA-binding transcriptional regulator NtrC"/>
    <property type="match status" value="1"/>
</dbReference>
<dbReference type="PANTHER" id="PTHR32071">
    <property type="entry name" value="TRANSCRIPTIONAL REGULATORY PROTEIN"/>
    <property type="match status" value="1"/>
</dbReference>
<dbReference type="InterPro" id="IPR035965">
    <property type="entry name" value="PAS-like_dom_sf"/>
</dbReference>
<dbReference type="GO" id="GO:0043565">
    <property type="term" value="F:sequence-specific DNA binding"/>
    <property type="evidence" value="ECO:0007669"/>
    <property type="project" value="InterPro"/>
</dbReference>
<accession>A0A9W5QU68</accession>
<evidence type="ECO:0000259" key="7">
    <source>
        <dbReference type="PROSITE" id="PS50112"/>
    </source>
</evidence>
<keyword evidence="3" id="KW-0805">Transcription regulation</keyword>
<dbReference type="Gene3D" id="1.10.8.60">
    <property type="match status" value="1"/>
</dbReference>
<reference evidence="8 9" key="1">
    <citation type="submission" date="2012-12" db="EMBL/GenBank/DDBJ databases">
        <title>The Genome Sequence of Bacillus cereus HuB4-4.</title>
        <authorList>
            <consortium name="The Broad Institute Genome Sequencing Platform"/>
            <consortium name="The Broad Institute Genome Sequencing Center for Infectious Disease"/>
            <person name="Feldgarden M."/>
            <person name="Van der Auwera G.A."/>
            <person name="Mahillon J."/>
            <person name="Duprez V."/>
            <person name="Timmery S."/>
            <person name="Mattelet C."/>
            <person name="Dierick K."/>
            <person name="Sun M."/>
            <person name="Yu Z."/>
            <person name="Zhu L."/>
            <person name="Hu X."/>
            <person name="Shank E.B."/>
            <person name="Swiecicka I."/>
            <person name="Hansen B.M."/>
            <person name="Andrup L."/>
            <person name="Walker B."/>
            <person name="Young S.K."/>
            <person name="Zeng Q."/>
            <person name="Gargeya S."/>
            <person name="Fitzgerald M."/>
            <person name="Haas B."/>
            <person name="Abouelleil A."/>
            <person name="Alvarado L."/>
            <person name="Arachchi H.M."/>
            <person name="Berlin A.M."/>
            <person name="Chapman S.B."/>
            <person name="Dewar J."/>
            <person name="Goldberg J."/>
            <person name="Griggs A."/>
            <person name="Gujja S."/>
            <person name="Hansen M."/>
            <person name="Howarth C."/>
            <person name="Imamovic A."/>
            <person name="Larimer J."/>
            <person name="McCowan C."/>
            <person name="Murphy C."/>
            <person name="Neiman D."/>
            <person name="Pearson M."/>
            <person name="Priest M."/>
            <person name="Roberts A."/>
            <person name="Saif S."/>
            <person name="Shea T."/>
            <person name="Sisk P."/>
            <person name="Sykes S."/>
            <person name="Wortman J."/>
            <person name="Nusbaum C."/>
            <person name="Birren B."/>
        </authorList>
    </citation>
    <scope>NUCLEOTIDE SEQUENCE [LARGE SCALE GENOMIC DNA]</scope>
    <source>
        <strain evidence="8 9">HuB4-4</strain>
    </source>
</reference>
<dbReference type="InterPro" id="IPR025662">
    <property type="entry name" value="Sigma_54_int_dom_ATP-bd_1"/>
</dbReference>
<proteinExistence type="predicted"/>
<dbReference type="InterPro" id="IPR009057">
    <property type="entry name" value="Homeodomain-like_sf"/>
</dbReference>
<evidence type="ECO:0000256" key="3">
    <source>
        <dbReference type="ARBA" id="ARBA00023015"/>
    </source>
</evidence>
<dbReference type="RefSeq" id="WP_000885737.1">
    <property type="nucleotide sequence ID" value="NZ_KB976537.1"/>
</dbReference>
<gene>
    <name evidence="8" type="ORF">IGM_03268</name>
</gene>
<dbReference type="InterPro" id="IPR027417">
    <property type="entry name" value="P-loop_NTPase"/>
</dbReference>
<dbReference type="SMART" id="SM00382">
    <property type="entry name" value="AAA"/>
    <property type="match status" value="1"/>
</dbReference>
<dbReference type="SUPFAM" id="SSF46689">
    <property type="entry name" value="Homeodomain-like"/>
    <property type="match status" value="1"/>
</dbReference>
<feature type="domain" description="PAS" evidence="7">
    <location>
        <begin position="96"/>
        <end position="157"/>
    </location>
</feature>
<feature type="domain" description="Sigma-54 factor interaction" evidence="6">
    <location>
        <begin position="237"/>
        <end position="467"/>
    </location>
</feature>
<dbReference type="Proteomes" id="UP000014009">
    <property type="component" value="Unassembled WGS sequence"/>
</dbReference>
<protein>
    <submittedName>
        <fullName evidence="8">Sigma-54-dependent transcriptional activator</fullName>
    </submittedName>
</protein>
<dbReference type="PRINTS" id="PR01590">
    <property type="entry name" value="HTHFIS"/>
</dbReference>
<dbReference type="InterPro" id="IPR002197">
    <property type="entry name" value="HTH_Fis"/>
</dbReference>
<dbReference type="SUPFAM" id="SSF55785">
    <property type="entry name" value="PYP-like sensor domain (PAS domain)"/>
    <property type="match status" value="1"/>
</dbReference>
<dbReference type="Pfam" id="PF13596">
    <property type="entry name" value="PAS_10"/>
    <property type="match status" value="1"/>
</dbReference>
<dbReference type="Pfam" id="PF00158">
    <property type="entry name" value="Sigma54_activat"/>
    <property type="match status" value="1"/>
</dbReference>
<evidence type="ECO:0000313" key="8">
    <source>
        <dbReference type="EMBL" id="EOP88040.1"/>
    </source>
</evidence>
<dbReference type="InterPro" id="IPR000014">
    <property type="entry name" value="PAS"/>
</dbReference>
<evidence type="ECO:0000259" key="6">
    <source>
        <dbReference type="PROSITE" id="PS50045"/>
    </source>
</evidence>
<keyword evidence="2" id="KW-0067">ATP-binding</keyword>
<name>A0A9W5QU68_BACCE</name>
<evidence type="ECO:0000256" key="5">
    <source>
        <dbReference type="ARBA" id="ARBA00023163"/>
    </source>
</evidence>
<dbReference type="PROSITE" id="PS50045">
    <property type="entry name" value="SIGMA54_INTERACT_4"/>
    <property type="match status" value="1"/>
</dbReference>
<dbReference type="Pfam" id="PF25601">
    <property type="entry name" value="AAA_lid_14"/>
    <property type="match status" value="1"/>
</dbReference>
<dbReference type="InterPro" id="IPR003593">
    <property type="entry name" value="AAA+_ATPase"/>
</dbReference>
<evidence type="ECO:0000256" key="4">
    <source>
        <dbReference type="ARBA" id="ARBA00023125"/>
    </source>
</evidence>
<dbReference type="PROSITE" id="PS00675">
    <property type="entry name" value="SIGMA54_INTERACT_1"/>
    <property type="match status" value="1"/>
</dbReference>
<dbReference type="InterPro" id="IPR058031">
    <property type="entry name" value="AAA_lid_NorR"/>
</dbReference>
<dbReference type="Gene3D" id="3.40.50.300">
    <property type="entry name" value="P-loop containing nucleotide triphosphate hydrolases"/>
    <property type="match status" value="1"/>
</dbReference>
<dbReference type="AlphaFoldDB" id="A0A9W5QU68"/>
<dbReference type="PROSITE" id="PS50112">
    <property type="entry name" value="PAS"/>
    <property type="match status" value="1"/>
</dbReference>
<dbReference type="EMBL" id="AHEF01000059">
    <property type="protein sequence ID" value="EOP88040.1"/>
    <property type="molecule type" value="Genomic_DNA"/>
</dbReference>
<keyword evidence="5" id="KW-0804">Transcription</keyword>
<dbReference type="Pfam" id="PF02954">
    <property type="entry name" value="HTH_8"/>
    <property type="match status" value="1"/>
</dbReference>
<dbReference type="InterPro" id="IPR025943">
    <property type="entry name" value="Sigma_54_int_dom_ATP-bd_2"/>
</dbReference>
<dbReference type="GO" id="GO:0006355">
    <property type="term" value="P:regulation of DNA-templated transcription"/>
    <property type="evidence" value="ECO:0007669"/>
    <property type="project" value="InterPro"/>
</dbReference>
<comment type="caution">
    <text evidence="8">The sequence shown here is derived from an EMBL/GenBank/DDBJ whole genome shotgun (WGS) entry which is preliminary data.</text>
</comment>